<keyword evidence="2" id="KW-0604">Photosystem II</keyword>
<dbReference type="Proteomes" id="UP001497457">
    <property type="component" value="Chromosome 19rd"/>
</dbReference>
<dbReference type="GO" id="GO:0009535">
    <property type="term" value="C:chloroplast thylakoid membrane"/>
    <property type="evidence" value="ECO:0007669"/>
    <property type="project" value="UniProtKB-SubCell"/>
</dbReference>
<gene>
    <name evidence="4" type="ORF">URODEC1_LOCUS45170</name>
</gene>
<evidence type="ECO:0000256" key="3">
    <source>
        <dbReference type="SAM" id="MobiDB-lite"/>
    </source>
</evidence>
<dbReference type="GO" id="GO:0016168">
    <property type="term" value="F:chlorophyll binding"/>
    <property type="evidence" value="ECO:0007669"/>
    <property type="project" value="UniProtKB-KW"/>
</dbReference>
<reference evidence="4" key="1">
    <citation type="submission" date="2024-10" db="EMBL/GenBank/DDBJ databases">
        <authorList>
            <person name="Ryan C."/>
        </authorList>
    </citation>
    <scope>NUCLEOTIDE SEQUENCE [LARGE SCALE GENOMIC DNA]</scope>
</reference>
<dbReference type="GO" id="GO:0009523">
    <property type="term" value="C:photosystem II"/>
    <property type="evidence" value="ECO:0007669"/>
    <property type="project" value="UniProtKB-KW"/>
</dbReference>
<protein>
    <recommendedName>
        <fullName evidence="2">Chlorophyll a-b binding protein, chloroplastic</fullName>
    </recommendedName>
</protein>
<keyword evidence="2" id="KW-0934">Plastid</keyword>
<evidence type="ECO:0000256" key="2">
    <source>
        <dbReference type="RuleBase" id="RU363080"/>
    </source>
</evidence>
<dbReference type="GO" id="GO:0015979">
    <property type="term" value="P:photosynthesis"/>
    <property type="evidence" value="ECO:0007669"/>
    <property type="project" value="UniProtKB-KW"/>
</dbReference>
<organism evidence="4 5">
    <name type="scientific">Urochloa decumbens</name>
    <dbReference type="NCBI Taxonomy" id="240449"/>
    <lineage>
        <taxon>Eukaryota</taxon>
        <taxon>Viridiplantae</taxon>
        <taxon>Streptophyta</taxon>
        <taxon>Embryophyta</taxon>
        <taxon>Tracheophyta</taxon>
        <taxon>Spermatophyta</taxon>
        <taxon>Magnoliopsida</taxon>
        <taxon>Liliopsida</taxon>
        <taxon>Poales</taxon>
        <taxon>Poaceae</taxon>
        <taxon>PACMAD clade</taxon>
        <taxon>Panicoideae</taxon>
        <taxon>Panicodae</taxon>
        <taxon>Paniceae</taxon>
        <taxon>Melinidinae</taxon>
        <taxon>Urochloa</taxon>
    </lineage>
</organism>
<proteinExistence type="inferred from homology"/>
<comment type="subcellular location">
    <subcellularLocation>
        <location evidence="2">Plastid</location>
        <location evidence="2">Chloroplast thylakoid membrane</location>
    </subcellularLocation>
</comment>
<name>A0ABC8ZHG7_9POAL</name>
<feature type="binding site" description="axial binding residue" evidence="1">
    <location>
        <position position="59"/>
    </location>
    <ligand>
        <name>chlorophyll b</name>
        <dbReference type="ChEBI" id="CHEBI:61721"/>
        <label>1</label>
    </ligand>
    <ligandPart>
        <name>Mg</name>
        <dbReference type="ChEBI" id="CHEBI:25107"/>
    </ligandPart>
</feature>
<feature type="compositionally biased region" description="Low complexity" evidence="3">
    <location>
        <begin position="7"/>
        <end position="25"/>
    </location>
</feature>
<dbReference type="GO" id="GO:0009522">
    <property type="term" value="C:photosystem I"/>
    <property type="evidence" value="ECO:0007669"/>
    <property type="project" value="UniProtKB-KW"/>
</dbReference>
<evidence type="ECO:0000313" key="4">
    <source>
        <dbReference type="EMBL" id="CAL4961672.1"/>
    </source>
</evidence>
<comment type="similarity">
    <text evidence="2">Belongs to the light-harvesting chlorophyll a/b-binding (LHC) protein family.</text>
</comment>
<keyword evidence="5" id="KW-1185">Reference proteome</keyword>
<evidence type="ECO:0000313" key="5">
    <source>
        <dbReference type="Proteomes" id="UP001497457"/>
    </source>
</evidence>
<keyword evidence="2" id="KW-0150">Chloroplast</keyword>
<keyword evidence="2" id="KW-0793">Thylakoid</keyword>
<comment type="function">
    <text evidence="2">The light-harvesting complex (LHC) functions as a light receptor, it captures and delivers excitation energy to photosystems with which it is closely associated.</text>
</comment>
<dbReference type="InterPro" id="IPR001344">
    <property type="entry name" value="Chloro_AB-bd_pln"/>
</dbReference>
<accession>A0ABC8ZHG7</accession>
<keyword evidence="2" id="KW-0157">Chromophore</keyword>
<keyword evidence="2" id="KW-0602">Photosynthesis</keyword>
<dbReference type="PANTHER" id="PTHR21649">
    <property type="entry name" value="CHLOROPHYLL A/B BINDING PROTEIN"/>
    <property type="match status" value="1"/>
</dbReference>
<sequence length="98" mass="9968">MAASTMSLSSPALAGKAAAKIAPSSVFGEGRVTMRKTAAKPKPAAASGSPWYGPDRVLYLGPLSGEPPSYLSSPATTAGTPRGSRPTPRRSPRTGSLR</sequence>
<evidence type="ECO:0000256" key="1">
    <source>
        <dbReference type="PIRSR" id="PIRSR601344-1"/>
    </source>
</evidence>
<keyword evidence="1 2" id="KW-0148">Chlorophyll</keyword>
<dbReference type="EMBL" id="OZ075129">
    <property type="protein sequence ID" value="CAL4961672.1"/>
    <property type="molecule type" value="Genomic_DNA"/>
</dbReference>
<keyword evidence="2" id="KW-0603">Photosystem I</keyword>
<dbReference type="AlphaFoldDB" id="A0ABC8ZHG7"/>
<feature type="region of interest" description="Disordered" evidence="3">
    <location>
        <begin position="1"/>
        <end position="98"/>
    </location>
</feature>